<name>A0AAE2C303_9LAMI</name>
<feature type="domain" description="Nodulin homeobox N-terminal" evidence="4">
    <location>
        <begin position="436"/>
        <end position="515"/>
    </location>
</feature>
<dbReference type="EMBL" id="JACGWL010000002">
    <property type="protein sequence ID" value="KAK4407073.1"/>
    <property type="molecule type" value="Genomic_DNA"/>
</dbReference>
<dbReference type="InterPro" id="IPR057287">
    <property type="entry name" value="Ndx_N"/>
</dbReference>
<dbReference type="GO" id="GO:0003697">
    <property type="term" value="F:single-stranded DNA binding"/>
    <property type="evidence" value="ECO:0007669"/>
    <property type="project" value="InterPro"/>
</dbReference>
<feature type="domain" description="Nodulin homeobox homeobox-like" evidence="2">
    <location>
        <begin position="699"/>
        <end position="745"/>
    </location>
</feature>
<sequence length="941" mass="104726">MRSLNEASTSTELINTLFRSRSEVALDLIAAVKGLHELSPQQLSKLIRDSGNNVVRHIAEDGSHIQVDLEKFARYLPVHLIAVIMSWERDKSTFKYLLCGILLLHSMCDLASRVPKFEQILLDDVKVSEQLIDLVFYILVLLGAYRQEHNNIPNDMVLLHSALVACSLKLLTVIVSPQFQEVAQVLIAYHKDVRLWQVDIFMDATFSAVCIDVQFLQTKLSEEHADSSANISPTAEETLNHLCQQCDSSLQFLQSLCQQKMFRECIVKNKELCGNGGVLILVQSVMSLKISPLYSTSLYMASVSRLKSKALSILLYLCEAESVSYLDEVASNPGSQNLAKSTALQRSILPELFSSDDKNSRPLTASPEIIYPKGQLELNAMRLADVFSDDSNFRSFIMINFTEALAAIFLLPHGEFLSGWCSSDLPVCEDDAALDVPRSSYAHQRTSLLIKVIANLHCFVPDVCQDEKDHFLNKFVRFLQKGSQKLSNGFSSILDPEKTTMVSKNLGSLLSHAESLVPRFLNEDDVQLLRLFVSQFESLIVPAASEDHLVEFQVILSQLTAIKQHARGNLGVHSSSLHREIAANHDNNDINMEECTREDVTLQEVDQLDQSVDGQRKTGTMELGKSNGALTNLADIERDARTVETSGSDSSPTRGKNTITRVDVDHNKGSVLEETLEDEKVDAIHSDEKQQRKRKRTIMNDKQIALIESALVDEPDMHRNSTALRMWADKLSLHGAEVTTSRLKNCPEMVLELPTISVPDGGNIKLNNRKARLARAAKDVRVSYEGDNLDRQGSGHLDSPHSPMDDARVASAVRGSVRNDVIDTAVPASVDENLGTSVAAPRDTVRSGLYFEPGQYVMLVGEKAEEVGKGKVFQVRGKWCGRNLEQSGTCVVDIMELSIDRFAKLLHPVEATGNSFYQAEKRLGLMRVLWDSNKLLQLPSR</sequence>
<dbReference type="GO" id="GO:0009908">
    <property type="term" value="P:flower development"/>
    <property type="evidence" value="ECO:0007669"/>
    <property type="project" value="InterPro"/>
</dbReference>
<evidence type="ECO:0000259" key="2">
    <source>
        <dbReference type="Pfam" id="PF24426"/>
    </source>
</evidence>
<evidence type="ECO:0000313" key="6">
    <source>
        <dbReference type="Proteomes" id="UP001289374"/>
    </source>
</evidence>
<proteinExistence type="predicted"/>
<accession>A0AAE2C303</accession>
<dbReference type="Pfam" id="PF25246">
    <property type="entry name" value="Nodulin_N"/>
    <property type="match status" value="2"/>
</dbReference>
<evidence type="ECO:0000313" key="5">
    <source>
        <dbReference type="EMBL" id="KAK4407073.1"/>
    </source>
</evidence>
<feature type="domain" description="Nodulin homeobox N-terminal" evidence="4">
    <location>
        <begin position="25"/>
        <end position="435"/>
    </location>
</feature>
<dbReference type="InterPro" id="IPR039325">
    <property type="entry name" value="NDX"/>
</dbReference>
<dbReference type="PANTHER" id="PTHR35743:SF1">
    <property type="entry name" value="NODULIN HOMEOBOX"/>
    <property type="match status" value="1"/>
</dbReference>
<organism evidence="5 6">
    <name type="scientific">Sesamum angolense</name>
    <dbReference type="NCBI Taxonomy" id="2727404"/>
    <lineage>
        <taxon>Eukaryota</taxon>
        <taxon>Viridiplantae</taxon>
        <taxon>Streptophyta</taxon>
        <taxon>Embryophyta</taxon>
        <taxon>Tracheophyta</taxon>
        <taxon>Spermatophyta</taxon>
        <taxon>Magnoliopsida</taxon>
        <taxon>eudicotyledons</taxon>
        <taxon>Gunneridae</taxon>
        <taxon>Pentapetalae</taxon>
        <taxon>asterids</taxon>
        <taxon>lamiids</taxon>
        <taxon>Lamiales</taxon>
        <taxon>Pedaliaceae</taxon>
        <taxon>Sesamum</taxon>
    </lineage>
</organism>
<comment type="caution">
    <text evidence="5">The sequence shown here is derived from an EMBL/GenBank/DDBJ whole genome shotgun (WGS) entry which is preliminary data.</text>
</comment>
<reference evidence="5" key="1">
    <citation type="submission" date="2020-06" db="EMBL/GenBank/DDBJ databases">
        <authorList>
            <person name="Li T."/>
            <person name="Hu X."/>
            <person name="Zhang T."/>
            <person name="Song X."/>
            <person name="Zhang H."/>
            <person name="Dai N."/>
            <person name="Sheng W."/>
            <person name="Hou X."/>
            <person name="Wei L."/>
        </authorList>
    </citation>
    <scope>NUCLEOTIDE SEQUENCE</scope>
    <source>
        <strain evidence="5">K16</strain>
        <tissue evidence="5">Leaf</tissue>
    </source>
</reference>
<keyword evidence="5" id="KW-0238">DNA-binding</keyword>
<dbReference type="AlphaFoldDB" id="A0AAE2C303"/>
<reference evidence="5" key="2">
    <citation type="journal article" date="2024" name="Plant">
        <title>Genomic evolution and insights into agronomic trait innovations of Sesamum species.</title>
        <authorList>
            <person name="Miao H."/>
            <person name="Wang L."/>
            <person name="Qu L."/>
            <person name="Liu H."/>
            <person name="Sun Y."/>
            <person name="Le M."/>
            <person name="Wang Q."/>
            <person name="Wei S."/>
            <person name="Zheng Y."/>
            <person name="Lin W."/>
            <person name="Duan Y."/>
            <person name="Cao H."/>
            <person name="Xiong S."/>
            <person name="Wang X."/>
            <person name="Wei L."/>
            <person name="Li C."/>
            <person name="Ma Q."/>
            <person name="Ju M."/>
            <person name="Zhao R."/>
            <person name="Li G."/>
            <person name="Mu C."/>
            <person name="Tian Q."/>
            <person name="Mei H."/>
            <person name="Zhang T."/>
            <person name="Gao T."/>
            <person name="Zhang H."/>
        </authorList>
    </citation>
    <scope>NUCLEOTIDE SEQUENCE</scope>
    <source>
        <strain evidence="5">K16</strain>
    </source>
</reference>
<dbReference type="Proteomes" id="UP001289374">
    <property type="component" value="Unassembled WGS sequence"/>
</dbReference>
<dbReference type="InterPro" id="IPR056560">
    <property type="entry name" value="HTH_NDX"/>
</dbReference>
<feature type="domain" description="Nodulin homeobox C-terminal" evidence="3">
    <location>
        <begin position="850"/>
        <end position="935"/>
    </location>
</feature>
<feature type="region of interest" description="Disordered" evidence="1">
    <location>
        <begin position="641"/>
        <end position="660"/>
    </location>
</feature>
<evidence type="ECO:0000259" key="3">
    <source>
        <dbReference type="Pfam" id="PF24679"/>
    </source>
</evidence>
<dbReference type="Pfam" id="PF24679">
    <property type="entry name" value="Nodulin_C"/>
    <property type="match status" value="1"/>
</dbReference>
<dbReference type="Pfam" id="PF24426">
    <property type="entry name" value="HTH_NDX"/>
    <property type="match status" value="1"/>
</dbReference>
<dbReference type="PANTHER" id="PTHR35743">
    <property type="entry name" value="NODULIN HOMEOBOX"/>
    <property type="match status" value="1"/>
</dbReference>
<keyword evidence="6" id="KW-1185">Reference proteome</keyword>
<protein>
    <submittedName>
        <fullName evidence="5">Nodulin homeobox</fullName>
    </submittedName>
</protein>
<dbReference type="InterPro" id="IPR056559">
    <property type="entry name" value="NDX_C"/>
</dbReference>
<evidence type="ECO:0000259" key="4">
    <source>
        <dbReference type="Pfam" id="PF25246"/>
    </source>
</evidence>
<evidence type="ECO:0000256" key="1">
    <source>
        <dbReference type="SAM" id="MobiDB-lite"/>
    </source>
</evidence>
<feature type="compositionally biased region" description="Polar residues" evidence="1">
    <location>
        <begin position="643"/>
        <end position="660"/>
    </location>
</feature>
<keyword evidence="5" id="KW-0371">Homeobox</keyword>
<gene>
    <name evidence="5" type="ORF">Sango_0288300</name>
</gene>